<gene>
    <name evidence="1" type="ORF">ORAREDHAP_LOCUS792</name>
</gene>
<evidence type="ECO:0000313" key="2">
    <source>
        <dbReference type="Proteomes" id="UP000507245"/>
    </source>
</evidence>
<proteinExistence type="predicted"/>
<protein>
    <submittedName>
        <fullName evidence="1">Uncharacterized protein</fullName>
    </submittedName>
</protein>
<dbReference type="Proteomes" id="UP000507245">
    <property type="component" value="Unassembled WGS sequence"/>
</dbReference>
<reference evidence="2" key="1">
    <citation type="journal article" date="2020" name="Genome Biol.">
        <title>Gamete binning: chromosome-level and haplotype-resolved genome assembly enabled by high-throughput single-cell sequencing of gamete genomes.</title>
        <authorList>
            <person name="Campoy J.A."/>
            <person name="Sun H."/>
            <person name="Goel M."/>
            <person name="Jiao W.-B."/>
            <person name="Folz-Donahue K."/>
            <person name="Wang N."/>
            <person name="Rubio M."/>
            <person name="Liu C."/>
            <person name="Kukat C."/>
            <person name="Ruiz D."/>
            <person name="Huettel B."/>
            <person name="Schneeberger K."/>
        </authorList>
    </citation>
    <scope>NUCLEOTIDE SEQUENCE [LARGE SCALE GENOMIC DNA]</scope>
    <source>
        <strain evidence="2">cv. Rojo Pasion</strain>
    </source>
</reference>
<name>A0A6J5VY65_PRUAR</name>
<sequence>MDTDAKDATNGCKLRSRRPQTLKELRKTLMEMKIVSLILCCRLGEAVCQGKRIKPDEKCSGMIRMGISLLRCWNSNQDIVQYTNYQGTFAGSIRQFLQVDFDAFYTNWLCFNLLCQGWTKGPETKARQSPMSCI</sequence>
<evidence type="ECO:0000313" key="1">
    <source>
        <dbReference type="EMBL" id="CAB4292415.1"/>
    </source>
</evidence>
<dbReference type="EMBL" id="CAEKKB010000001">
    <property type="protein sequence ID" value="CAB4292415.1"/>
    <property type="molecule type" value="Genomic_DNA"/>
</dbReference>
<accession>A0A6J5VY65</accession>
<dbReference type="AlphaFoldDB" id="A0A6J5VY65"/>
<organism evidence="1 2">
    <name type="scientific">Prunus armeniaca</name>
    <name type="common">Apricot</name>
    <name type="synonym">Armeniaca vulgaris</name>
    <dbReference type="NCBI Taxonomy" id="36596"/>
    <lineage>
        <taxon>Eukaryota</taxon>
        <taxon>Viridiplantae</taxon>
        <taxon>Streptophyta</taxon>
        <taxon>Embryophyta</taxon>
        <taxon>Tracheophyta</taxon>
        <taxon>Spermatophyta</taxon>
        <taxon>Magnoliopsida</taxon>
        <taxon>eudicotyledons</taxon>
        <taxon>Gunneridae</taxon>
        <taxon>Pentapetalae</taxon>
        <taxon>rosids</taxon>
        <taxon>fabids</taxon>
        <taxon>Rosales</taxon>
        <taxon>Rosaceae</taxon>
        <taxon>Amygdaloideae</taxon>
        <taxon>Amygdaleae</taxon>
        <taxon>Prunus</taxon>
    </lineage>
</organism>
<keyword evidence="2" id="KW-1185">Reference proteome</keyword>